<dbReference type="EMBL" id="SMAD01000012">
    <property type="protein sequence ID" value="TCS85448.1"/>
    <property type="molecule type" value="Genomic_DNA"/>
</dbReference>
<accession>A0A4R3KPY9</accession>
<dbReference type="GO" id="GO:0046872">
    <property type="term" value="F:metal ion binding"/>
    <property type="evidence" value="ECO:0007669"/>
    <property type="project" value="UniProtKB-KW"/>
</dbReference>
<dbReference type="GO" id="GO:0031071">
    <property type="term" value="F:cysteine desulfurase activity"/>
    <property type="evidence" value="ECO:0007669"/>
    <property type="project" value="UniProtKB-EC"/>
</dbReference>
<dbReference type="InterPro" id="IPR015421">
    <property type="entry name" value="PyrdxlP-dep_Trfase_major"/>
</dbReference>
<dbReference type="InterPro" id="IPR015424">
    <property type="entry name" value="PyrdxlP-dep_Trfase"/>
</dbReference>
<evidence type="ECO:0000313" key="13">
    <source>
        <dbReference type="EMBL" id="TCS85448.1"/>
    </source>
</evidence>
<comment type="similarity">
    <text evidence="2">Belongs to the class-V pyridoxal-phosphate-dependent aminotransferase family. NifS/IscS subfamily.</text>
</comment>
<comment type="caution">
    <text evidence="13">The sequence shown here is derived from an EMBL/GenBank/DDBJ whole genome shotgun (WGS) entry which is preliminary data.</text>
</comment>
<evidence type="ECO:0000256" key="3">
    <source>
        <dbReference type="ARBA" id="ARBA00012239"/>
    </source>
</evidence>
<keyword evidence="5" id="KW-0001">2Fe-2S</keyword>
<evidence type="ECO:0000256" key="2">
    <source>
        <dbReference type="ARBA" id="ARBA00006490"/>
    </source>
</evidence>
<dbReference type="Gene3D" id="3.40.640.10">
    <property type="entry name" value="Type I PLP-dependent aspartate aminotransferase-like (Major domain)"/>
    <property type="match status" value="1"/>
</dbReference>
<dbReference type="OrthoDB" id="9804366at2"/>
<dbReference type="GO" id="GO:0051537">
    <property type="term" value="F:2 iron, 2 sulfur cluster binding"/>
    <property type="evidence" value="ECO:0007669"/>
    <property type="project" value="UniProtKB-KW"/>
</dbReference>
<dbReference type="EC" id="2.8.1.7" evidence="3"/>
<keyword evidence="9" id="KW-0411">Iron-sulfur</keyword>
<reference evidence="13 14" key="1">
    <citation type="submission" date="2019-03" db="EMBL/GenBank/DDBJ databases">
        <title>Genomic Encyclopedia of Type Strains, Phase IV (KMG-IV): sequencing the most valuable type-strain genomes for metagenomic binning, comparative biology and taxonomic classification.</title>
        <authorList>
            <person name="Goeker M."/>
        </authorList>
    </citation>
    <scope>NUCLEOTIDE SEQUENCE [LARGE SCALE GENOMIC DNA]</scope>
    <source>
        <strain evidence="13 14">DSM 21100</strain>
    </source>
</reference>
<keyword evidence="8" id="KW-0408">Iron</keyword>
<dbReference type="PANTHER" id="PTHR11601:SF34">
    <property type="entry name" value="CYSTEINE DESULFURASE"/>
    <property type="match status" value="1"/>
</dbReference>
<evidence type="ECO:0000256" key="4">
    <source>
        <dbReference type="ARBA" id="ARBA00022679"/>
    </source>
</evidence>
<evidence type="ECO:0000259" key="12">
    <source>
        <dbReference type="Pfam" id="PF00266"/>
    </source>
</evidence>
<protein>
    <recommendedName>
        <fullName evidence="3">cysteine desulfurase</fullName>
        <ecNumber evidence="3">2.8.1.7</ecNumber>
    </recommendedName>
</protein>
<evidence type="ECO:0000256" key="1">
    <source>
        <dbReference type="ARBA" id="ARBA00001933"/>
    </source>
</evidence>
<dbReference type="Proteomes" id="UP000295807">
    <property type="component" value="Unassembled WGS sequence"/>
</dbReference>
<dbReference type="InterPro" id="IPR000192">
    <property type="entry name" value="Aminotrans_V_dom"/>
</dbReference>
<evidence type="ECO:0000256" key="7">
    <source>
        <dbReference type="ARBA" id="ARBA00022898"/>
    </source>
</evidence>
<dbReference type="InterPro" id="IPR016454">
    <property type="entry name" value="Cysteine_dSase"/>
</dbReference>
<name>A0A4R3KPY9_9SPHI</name>
<keyword evidence="7" id="KW-0663">Pyridoxal phosphate</keyword>
<dbReference type="AlphaFoldDB" id="A0A4R3KPY9"/>
<dbReference type="FunFam" id="3.40.640.10:FF:000003">
    <property type="entry name" value="Cysteine desulfurase IscS"/>
    <property type="match status" value="1"/>
</dbReference>
<keyword evidence="6" id="KW-0479">Metal-binding</keyword>
<dbReference type="Pfam" id="PF00266">
    <property type="entry name" value="Aminotran_5"/>
    <property type="match status" value="1"/>
</dbReference>
<comment type="cofactor">
    <cofactor evidence="1 11">
        <name>pyridoxal 5'-phosphate</name>
        <dbReference type="ChEBI" id="CHEBI:597326"/>
    </cofactor>
</comment>
<evidence type="ECO:0000256" key="6">
    <source>
        <dbReference type="ARBA" id="ARBA00022723"/>
    </source>
</evidence>
<gene>
    <name evidence="13" type="ORF">EDD80_11221</name>
</gene>
<evidence type="ECO:0000256" key="5">
    <source>
        <dbReference type="ARBA" id="ARBA00022714"/>
    </source>
</evidence>
<evidence type="ECO:0000256" key="8">
    <source>
        <dbReference type="ARBA" id="ARBA00023004"/>
    </source>
</evidence>
<proteinExistence type="inferred from homology"/>
<dbReference type="Gene3D" id="3.90.1150.10">
    <property type="entry name" value="Aspartate Aminotransferase, domain 1"/>
    <property type="match status" value="1"/>
</dbReference>
<evidence type="ECO:0000256" key="10">
    <source>
        <dbReference type="ARBA" id="ARBA00050776"/>
    </source>
</evidence>
<keyword evidence="14" id="KW-1185">Reference proteome</keyword>
<dbReference type="InterPro" id="IPR015422">
    <property type="entry name" value="PyrdxlP-dep_Trfase_small"/>
</dbReference>
<keyword evidence="4" id="KW-0808">Transferase</keyword>
<dbReference type="PIRSF" id="PIRSF005572">
    <property type="entry name" value="NifS"/>
    <property type="match status" value="1"/>
</dbReference>
<dbReference type="PROSITE" id="PS00595">
    <property type="entry name" value="AA_TRANSFER_CLASS_5"/>
    <property type="match status" value="1"/>
</dbReference>
<organism evidence="13 14">
    <name type="scientific">Anseongella ginsenosidimutans</name>
    <dbReference type="NCBI Taxonomy" id="496056"/>
    <lineage>
        <taxon>Bacteria</taxon>
        <taxon>Pseudomonadati</taxon>
        <taxon>Bacteroidota</taxon>
        <taxon>Sphingobacteriia</taxon>
        <taxon>Sphingobacteriales</taxon>
        <taxon>Sphingobacteriaceae</taxon>
        <taxon>Anseongella</taxon>
    </lineage>
</organism>
<sequence length="387" mass="41560">MPKLPIYLDNNATTPTDPRVLDVMLPYFTEKFGNAASRHHAFGWTAEDAVDLAREQAASLIGASPEELIFTSGATESVNMALKGVFEAYRSKGNHIITLATEHSCVLDTCRYIERSGGKVTYLPVQPDGLLNIEMLRAAITAETILISVMYANNETGVIQPMEDIGRIAGEKSIIFHTDATQGAGKIPLNVDTGGIGLLSFSAHKLYGPKGAGALFVRRKNPRVRLTPLIEGGGHEKGLRSGTLNVPGIVGFGKACEVCLTQMEKDGQKLSLLRDKLESGLLEIPGTALNGNTHNRLPHVSNIRFAGLKGDLLMSAMPDLAISSGSACTSASPEPSHVLTAMGLSEEEARSSLRFSLGRFTEETDIDFAVNICRNAIESLRDSTKHS</sequence>
<comment type="catalytic activity">
    <reaction evidence="10">
        <text>(sulfur carrier)-H + L-cysteine = (sulfur carrier)-SH + L-alanine</text>
        <dbReference type="Rhea" id="RHEA:43892"/>
        <dbReference type="Rhea" id="RHEA-COMP:14737"/>
        <dbReference type="Rhea" id="RHEA-COMP:14739"/>
        <dbReference type="ChEBI" id="CHEBI:29917"/>
        <dbReference type="ChEBI" id="CHEBI:35235"/>
        <dbReference type="ChEBI" id="CHEBI:57972"/>
        <dbReference type="ChEBI" id="CHEBI:64428"/>
        <dbReference type="EC" id="2.8.1.7"/>
    </reaction>
</comment>
<feature type="domain" description="Aminotransferase class V" evidence="12">
    <location>
        <begin position="6"/>
        <end position="367"/>
    </location>
</feature>
<evidence type="ECO:0000256" key="11">
    <source>
        <dbReference type="RuleBase" id="RU004504"/>
    </source>
</evidence>
<dbReference type="RefSeq" id="WP_132130165.1">
    <property type="nucleotide sequence ID" value="NZ_CP042432.1"/>
</dbReference>
<dbReference type="PANTHER" id="PTHR11601">
    <property type="entry name" value="CYSTEINE DESULFURYLASE FAMILY MEMBER"/>
    <property type="match status" value="1"/>
</dbReference>
<evidence type="ECO:0000313" key="14">
    <source>
        <dbReference type="Proteomes" id="UP000295807"/>
    </source>
</evidence>
<dbReference type="InterPro" id="IPR020578">
    <property type="entry name" value="Aminotrans_V_PyrdxlP_BS"/>
</dbReference>
<dbReference type="SUPFAM" id="SSF53383">
    <property type="entry name" value="PLP-dependent transferases"/>
    <property type="match status" value="1"/>
</dbReference>
<evidence type="ECO:0000256" key="9">
    <source>
        <dbReference type="ARBA" id="ARBA00023014"/>
    </source>
</evidence>